<name>L8WVP2_THACA</name>
<keyword evidence="3" id="KW-1185">Reference proteome</keyword>
<reference evidence="2 3" key="1">
    <citation type="journal article" date="2013" name="Nat. Commun.">
        <title>The evolution and pathogenic mechanisms of the rice sheath blight pathogen.</title>
        <authorList>
            <person name="Zheng A."/>
            <person name="Lin R."/>
            <person name="Xu L."/>
            <person name="Qin P."/>
            <person name="Tang C."/>
            <person name="Ai P."/>
            <person name="Zhang D."/>
            <person name="Liu Y."/>
            <person name="Sun Z."/>
            <person name="Feng H."/>
            <person name="Wang Y."/>
            <person name="Chen Y."/>
            <person name="Liang X."/>
            <person name="Fu R."/>
            <person name="Li Q."/>
            <person name="Zhang J."/>
            <person name="Yu X."/>
            <person name="Xie Z."/>
            <person name="Ding L."/>
            <person name="Guan P."/>
            <person name="Tang J."/>
            <person name="Liang Y."/>
            <person name="Wang S."/>
            <person name="Deng Q."/>
            <person name="Li S."/>
            <person name="Zhu J."/>
            <person name="Wang L."/>
            <person name="Liu H."/>
            <person name="Li P."/>
        </authorList>
    </citation>
    <scope>NUCLEOTIDE SEQUENCE [LARGE SCALE GENOMIC DNA]</scope>
    <source>
        <strain evidence="3">AG-1 IA</strain>
    </source>
</reference>
<organism evidence="2 3">
    <name type="scientific">Thanatephorus cucumeris (strain AG1-IA)</name>
    <name type="common">Rice sheath blight fungus</name>
    <name type="synonym">Rhizoctonia solani</name>
    <dbReference type="NCBI Taxonomy" id="983506"/>
    <lineage>
        <taxon>Eukaryota</taxon>
        <taxon>Fungi</taxon>
        <taxon>Dikarya</taxon>
        <taxon>Basidiomycota</taxon>
        <taxon>Agaricomycotina</taxon>
        <taxon>Agaricomycetes</taxon>
        <taxon>Cantharellales</taxon>
        <taxon>Ceratobasidiaceae</taxon>
        <taxon>Rhizoctonia</taxon>
        <taxon>Rhizoctonia solani AG-1</taxon>
    </lineage>
</organism>
<accession>L8WVP2</accession>
<dbReference type="AlphaFoldDB" id="L8WVP2"/>
<dbReference type="OrthoDB" id="3243413at2759"/>
<evidence type="ECO:0000313" key="3">
    <source>
        <dbReference type="Proteomes" id="UP000011668"/>
    </source>
</evidence>
<gene>
    <name evidence="2" type="ORF">AG1IA_03794</name>
</gene>
<dbReference type="Proteomes" id="UP000011668">
    <property type="component" value="Unassembled WGS sequence"/>
</dbReference>
<sequence length="398" mass="44376">MAPLRILSNLEVLVEQEEESKKCARWLACFIGKDNLYSPNVIIIEINNELTDEKMRKILGEHDWKTVFPKYDPDEGVTHSQVFYSTFRSRREVEKTGWKIRPVVDEWFKGFNPTKGKQVNYPYPPTTFCEPPSLAEEVNALQLFRYLPGDIFPEARRRPPVTETVSAPPTVPPPRIVPGSGGKAGTSSGNVNAAGGKGKKKGAADPNVRTAAPITRTTEASAKAKATHNQPIKMASVYDEDSDGDEGYGNYAMHQQEEEEEKPKGVKPDAVKDLAKGVEDTQHRRWRTHSFGPSRRRCRYLKTKFARLIRKSANPGFVSGLQRRSAPRNSARAALVVVQGKIPAAGNHPANQLAVSPSVLVKVEFSNHPNGMYRVRVVKGTINRQSPKNSAWYPEPRP</sequence>
<feature type="region of interest" description="Disordered" evidence="1">
    <location>
        <begin position="161"/>
        <end position="207"/>
    </location>
</feature>
<protein>
    <submittedName>
        <fullName evidence="2">Uncharacterized protein</fullName>
    </submittedName>
</protein>
<proteinExistence type="predicted"/>
<comment type="caution">
    <text evidence="2">The sequence shown here is derived from an EMBL/GenBank/DDBJ whole genome shotgun (WGS) entry which is preliminary data.</text>
</comment>
<evidence type="ECO:0000313" key="2">
    <source>
        <dbReference type="EMBL" id="ELU42171.1"/>
    </source>
</evidence>
<dbReference type="EMBL" id="AFRT01000908">
    <property type="protein sequence ID" value="ELU42171.1"/>
    <property type="molecule type" value="Genomic_DNA"/>
</dbReference>
<dbReference type="HOGENOM" id="CLU_692949_0_0_1"/>
<evidence type="ECO:0000256" key="1">
    <source>
        <dbReference type="SAM" id="MobiDB-lite"/>
    </source>
</evidence>